<dbReference type="Pfam" id="PF02452">
    <property type="entry name" value="PemK_toxin"/>
    <property type="match status" value="1"/>
</dbReference>
<keyword evidence="2" id="KW-1185">Reference proteome</keyword>
<organism evidence="1 2">
    <name type="scientific">Candidatus Pantoea communis</name>
    <dbReference type="NCBI Taxonomy" id="2608354"/>
    <lineage>
        <taxon>Bacteria</taxon>
        <taxon>Pseudomonadati</taxon>
        <taxon>Pseudomonadota</taxon>
        <taxon>Gammaproteobacteria</taxon>
        <taxon>Enterobacterales</taxon>
        <taxon>Erwiniaceae</taxon>
        <taxon>Pantoea</taxon>
    </lineage>
</organism>
<dbReference type="InterPro" id="IPR003477">
    <property type="entry name" value="PemK-like"/>
</dbReference>
<dbReference type="PANTHER" id="PTHR33988:SF3">
    <property type="entry name" value="ENDORIBONUCLEASE TOXIN CHPB-RELATED"/>
    <property type="match status" value="1"/>
</dbReference>
<reference evidence="1 2" key="1">
    <citation type="journal article" date="2019" name="bioRxiv">
        <title>Bacteria contribute to plant secondary compound degradation in a generalist herbivore system.</title>
        <authorList>
            <person name="Francoeur C.B."/>
            <person name="Khadempour L."/>
            <person name="Moreira-Soto R.D."/>
            <person name="Gotting K."/>
            <person name="Book A.J."/>
            <person name="Pinto-Tomas A.A."/>
            <person name="Keefover-Ring K."/>
            <person name="Currie C.R."/>
        </authorList>
    </citation>
    <scope>NUCLEOTIDE SEQUENCE [LARGE SCALE GENOMIC DNA]</scope>
    <source>
        <strain evidence="1">Al-1710</strain>
    </source>
</reference>
<accession>A0ABX0RIB9</accession>
<dbReference type="InterPro" id="IPR011067">
    <property type="entry name" value="Plasmid_toxin/cell-grow_inhib"/>
</dbReference>
<dbReference type="RefSeq" id="WP_166718809.1">
    <property type="nucleotide sequence ID" value="NZ_VWXC01000001.1"/>
</dbReference>
<evidence type="ECO:0000313" key="2">
    <source>
        <dbReference type="Proteomes" id="UP001515780"/>
    </source>
</evidence>
<sequence length="122" mass="13405">MVTRKSPARGQIWHVDPNPVFGHELKDPHYFIVITDGDLNRALKVAMCCPISTGAQSARSFGVTVNVLPHDTDNGNLRGVVLCHQLKAIDLISRGATYYTQADEALVNEVISKIINIIDPQI</sequence>
<dbReference type="Gene3D" id="2.30.30.110">
    <property type="match status" value="1"/>
</dbReference>
<evidence type="ECO:0000313" key="1">
    <source>
        <dbReference type="EMBL" id="NIG17356.1"/>
    </source>
</evidence>
<proteinExistence type="predicted"/>
<comment type="caution">
    <text evidence="1">The sequence shown here is derived from an EMBL/GenBank/DDBJ whole genome shotgun (WGS) entry which is preliminary data.</text>
</comment>
<dbReference type="SUPFAM" id="SSF50118">
    <property type="entry name" value="Cell growth inhibitor/plasmid maintenance toxic component"/>
    <property type="match status" value="1"/>
</dbReference>
<gene>
    <name evidence="1" type="ORF">F3J37_01515</name>
</gene>
<name>A0ABX0RIB9_9GAMM</name>
<dbReference type="EMBL" id="VWXC01000001">
    <property type="protein sequence ID" value="NIG17356.1"/>
    <property type="molecule type" value="Genomic_DNA"/>
</dbReference>
<dbReference type="Proteomes" id="UP001515780">
    <property type="component" value="Unassembled WGS sequence"/>
</dbReference>
<protein>
    <submittedName>
        <fullName evidence="1">Type II toxin-antitoxin system PemK/MazF family toxin</fullName>
    </submittedName>
</protein>
<dbReference type="PANTHER" id="PTHR33988">
    <property type="entry name" value="ENDORIBONUCLEASE MAZF-RELATED"/>
    <property type="match status" value="1"/>
</dbReference>